<sequence length="92" mass="11059">MTGFMHKLAEELRAREQYLEEHSEHPIFDNDENGAYKQEYDKLVSELKAFSDRIEQAQEKGEDFDEKFEREIKDEHNHLKVKVESWSKKIDS</sequence>
<keyword evidence="1" id="KW-0175">Coiled coil</keyword>
<accession>A0ABV8U9W9</accession>
<dbReference type="EMBL" id="JBHSCR010000004">
    <property type="protein sequence ID" value="MFC4347639.1"/>
    <property type="molecule type" value="Genomic_DNA"/>
</dbReference>
<dbReference type="RefSeq" id="WP_068149230.1">
    <property type="nucleotide sequence ID" value="NZ_JBHSCR010000004.1"/>
</dbReference>
<dbReference type="Proteomes" id="UP001595776">
    <property type="component" value="Unassembled WGS sequence"/>
</dbReference>
<proteinExistence type="predicted"/>
<protein>
    <submittedName>
        <fullName evidence="2">Uncharacterized protein</fullName>
    </submittedName>
</protein>
<keyword evidence="3" id="KW-1185">Reference proteome</keyword>
<gene>
    <name evidence="2" type="ORF">ACFO5Q_07245</name>
</gene>
<reference evidence="3" key="1">
    <citation type="journal article" date="2019" name="Int. J. Syst. Evol. Microbiol.">
        <title>The Global Catalogue of Microorganisms (GCM) 10K type strain sequencing project: providing services to taxonomists for standard genome sequencing and annotation.</title>
        <authorList>
            <consortium name="The Broad Institute Genomics Platform"/>
            <consortium name="The Broad Institute Genome Sequencing Center for Infectious Disease"/>
            <person name="Wu L."/>
            <person name="Ma J."/>
        </authorList>
    </citation>
    <scope>NUCLEOTIDE SEQUENCE [LARGE SCALE GENOMIC DNA]</scope>
    <source>
        <strain evidence="3">CGMCC 1.15304</strain>
    </source>
</reference>
<organism evidence="2 3">
    <name type="scientific">Kordiimonas lipolytica</name>
    <dbReference type="NCBI Taxonomy" id="1662421"/>
    <lineage>
        <taxon>Bacteria</taxon>
        <taxon>Pseudomonadati</taxon>
        <taxon>Pseudomonadota</taxon>
        <taxon>Alphaproteobacteria</taxon>
        <taxon>Kordiimonadales</taxon>
        <taxon>Kordiimonadaceae</taxon>
        <taxon>Kordiimonas</taxon>
    </lineage>
</organism>
<name>A0ABV8U9W9_9PROT</name>
<feature type="coiled-coil region" evidence="1">
    <location>
        <begin position="40"/>
        <end position="67"/>
    </location>
</feature>
<evidence type="ECO:0000313" key="2">
    <source>
        <dbReference type="EMBL" id="MFC4347639.1"/>
    </source>
</evidence>
<evidence type="ECO:0000256" key="1">
    <source>
        <dbReference type="SAM" id="Coils"/>
    </source>
</evidence>
<comment type="caution">
    <text evidence="2">The sequence shown here is derived from an EMBL/GenBank/DDBJ whole genome shotgun (WGS) entry which is preliminary data.</text>
</comment>
<evidence type="ECO:0000313" key="3">
    <source>
        <dbReference type="Proteomes" id="UP001595776"/>
    </source>
</evidence>